<organism evidence="6 7">
    <name type="scientific">Acinetobacter bereziniae</name>
    <name type="common">Acinetobacter genomosp. 10</name>
    <dbReference type="NCBI Taxonomy" id="106648"/>
    <lineage>
        <taxon>Bacteria</taxon>
        <taxon>Pseudomonadati</taxon>
        <taxon>Pseudomonadota</taxon>
        <taxon>Gammaproteobacteria</taxon>
        <taxon>Moraxellales</taxon>
        <taxon>Moraxellaceae</taxon>
        <taxon>Acinetobacter</taxon>
    </lineage>
</organism>
<accession>A0A8I1AEF6</accession>
<dbReference type="SUPFAM" id="SSF103473">
    <property type="entry name" value="MFS general substrate transporter"/>
    <property type="match status" value="1"/>
</dbReference>
<keyword evidence="3" id="KW-0812">Transmembrane</keyword>
<dbReference type="InterPro" id="IPR011701">
    <property type="entry name" value="MFS"/>
</dbReference>
<dbReference type="InterPro" id="IPR020846">
    <property type="entry name" value="MFS_dom"/>
</dbReference>
<dbReference type="Pfam" id="PF07690">
    <property type="entry name" value="MFS_1"/>
    <property type="match status" value="1"/>
</dbReference>
<evidence type="ECO:0000313" key="6">
    <source>
        <dbReference type="EMBL" id="UUN99801.1"/>
    </source>
</evidence>
<name>A0A8I1AEF6_ACIBZ</name>
<dbReference type="PANTHER" id="PTHR12778:SF10">
    <property type="entry name" value="MAJOR FACILITATOR SUPERFAMILY DOMAIN-CONTAINING PROTEIN 3"/>
    <property type="match status" value="1"/>
</dbReference>
<evidence type="ECO:0000313" key="7">
    <source>
        <dbReference type="Proteomes" id="UP000644140"/>
    </source>
</evidence>
<dbReference type="InterPro" id="IPR004752">
    <property type="entry name" value="AmpG_permease/AT-1"/>
</dbReference>
<gene>
    <name evidence="6" type="ORF">I9054_010265</name>
</gene>
<keyword evidence="2" id="KW-0813">Transport</keyword>
<evidence type="ECO:0000256" key="4">
    <source>
        <dbReference type="ARBA" id="ARBA00022989"/>
    </source>
</evidence>
<dbReference type="PANTHER" id="PTHR12778">
    <property type="entry name" value="SOLUTE CARRIER FAMILY 33 ACETYL-COA TRANSPORTER -RELATED"/>
    <property type="match status" value="1"/>
</dbReference>
<dbReference type="AlphaFoldDB" id="A0A8I1AEF6"/>
<dbReference type="InterPro" id="IPR036259">
    <property type="entry name" value="MFS_trans_sf"/>
</dbReference>
<evidence type="ECO:0000256" key="5">
    <source>
        <dbReference type="ARBA" id="ARBA00023136"/>
    </source>
</evidence>
<evidence type="ECO:0000256" key="3">
    <source>
        <dbReference type="ARBA" id="ARBA00022692"/>
    </source>
</evidence>
<sequence>MQNIDNSKNTSMTQQISILSLSVVIVLYLAHALPLYFYNVALPAILRHQGVDLRWIGMLSLLYIPWAFKFFWAPLIDRIYVKKLGKRKTWLLFTQIALVLGVLALAFTQFSYGLAVFVVIGLWISTFAATQDIAIDGYTVEAFSEQDYRFGSMAQSIGVAIGSMIGGAATLWLYQYYGWQTALTCLAVMTALTMLAVFQIKEKPKEQHIAQNPPSLIRAFKRPEIRWALLLIVCYRFVEAPAMAMLNPMLIDQHWSLSQIGVLMSVVGAGVGLLAAVSAALLLKKIKATQLLVWAGWLRTLIYGLLGLAILLGWLNQWHLLLGIFVIAFLAIRYIAMTSLYAYFMQNSSKEQAGTDFTILVCFELLVYFIGGAGSGFLAKSLGYGNFYIVLAVASVVSVILSHLIISKSQINPKSKIMVG</sequence>
<dbReference type="GO" id="GO:0016020">
    <property type="term" value="C:membrane"/>
    <property type="evidence" value="ECO:0007669"/>
    <property type="project" value="UniProtKB-SubCell"/>
</dbReference>
<dbReference type="EMBL" id="CP092085">
    <property type="protein sequence ID" value="UUN99801.1"/>
    <property type="molecule type" value="Genomic_DNA"/>
</dbReference>
<dbReference type="Proteomes" id="UP000644140">
    <property type="component" value="Chromosome"/>
</dbReference>
<dbReference type="RefSeq" id="WP_151781549.1">
    <property type="nucleotide sequence ID" value="NZ_BKNL01000077.1"/>
</dbReference>
<evidence type="ECO:0000256" key="2">
    <source>
        <dbReference type="ARBA" id="ARBA00022448"/>
    </source>
</evidence>
<dbReference type="CDD" id="cd17485">
    <property type="entry name" value="MFS_MFSD3"/>
    <property type="match status" value="1"/>
</dbReference>
<reference evidence="6" key="1">
    <citation type="submission" date="2022-02" db="EMBL/GenBank/DDBJ databases">
        <title>Characterization of Tn125 harboring carbapenem-resistant Acinetobacter bereziniae clinical isolates.</title>
        <authorList>
            <person name="Wong N.-K."/>
            <person name="Pan Q."/>
        </authorList>
    </citation>
    <scope>NUCLEOTIDE SEQUENCE</scope>
    <source>
        <strain evidence="6">GD03393</strain>
    </source>
</reference>
<comment type="subcellular location">
    <subcellularLocation>
        <location evidence="1">Membrane</location>
        <topology evidence="1">Multi-pass membrane protein</topology>
    </subcellularLocation>
</comment>
<keyword evidence="4" id="KW-1133">Transmembrane helix</keyword>
<keyword evidence="5" id="KW-0472">Membrane</keyword>
<dbReference type="GO" id="GO:0022857">
    <property type="term" value="F:transmembrane transporter activity"/>
    <property type="evidence" value="ECO:0007669"/>
    <property type="project" value="InterPro"/>
</dbReference>
<dbReference type="PROSITE" id="PS50850">
    <property type="entry name" value="MFS"/>
    <property type="match status" value="1"/>
</dbReference>
<proteinExistence type="predicted"/>
<evidence type="ECO:0000256" key="1">
    <source>
        <dbReference type="ARBA" id="ARBA00004141"/>
    </source>
</evidence>
<protein>
    <submittedName>
        <fullName evidence="6">MFS transporter</fullName>
    </submittedName>
</protein>
<dbReference type="Gene3D" id="1.20.1250.20">
    <property type="entry name" value="MFS general substrate transporter like domains"/>
    <property type="match status" value="1"/>
</dbReference>